<dbReference type="HAMAP" id="MF_00181">
    <property type="entry name" value="Cytosol_peptidase_M17"/>
    <property type="match status" value="1"/>
</dbReference>
<comment type="catalytic activity">
    <reaction evidence="2 8">
        <text>Release of an N-terminal amino acid, preferentially leucine, but not glutamic or aspartic acids.</text>
        <dbReference type="EC" id="3.4.11.10"/>
    </reaction>
</comment>
<dbReference type="PROSITE" id="PS00631">
    <property type="entry name" value="CYTOSOL_AP"/>
    <property type="match status" value="1"/>
</dbReference>
<evidence type="ECO:0000256" key="1">
    <source>
        <dbReference type="ARBA" id="ARBA00000135"/>
    </source>
</evidence>
<dbReference type="InterPro" id="IPR023042">
    <property type="entry name" value="Peptidase_M17_leu_NH2_pept"/>
</dbReference>
<dbReference type="AlphaFoldDB" id="A0A967B2A5"/>
<dbReference type="InterPro" id="IPR011356">
    <property type="entry name" value="Leucine_aapep/pepB"/>
</dbReference>
<evidence type="ECO:0000256" key="8">
    <source>
        <dbReference type="HAMAP-Rule" id="MF_00181"/>
    </source>
</evidence>
<dbReference type="CDD" id="cd00433">
    <property type="entry name" value="Peptidase_M17"/>
    <property type="match status" value="1"/>
</dbReference>
<keyword evidence="11" id="KW-1185">Reference proteome</keyword>
<evidence type="ECO:0000256" key="4">
    <source>
        <dbReference type="ARBA" id="ARBA00022438"/>
    </source>
</evidence>
<keyword evidence="8" id="KW-0963">Cytoplasm</keyword>
<dbReference type="EC" id="3.4.11.10" evidence="8"/>
<keyword evidence="5 8" id="KW-0645">Protease</keyword>
<dbReference type="PRINTS" id="PR00481">
    <property type="entry name" value="LAMNOPPTDASE"/>
</dbReference>
<keyword evidence="4 8" id="KW-0031">Aminopeptidase</keyword>
<dbReference type="GO" id="GO:0030145">
    <property type="term" value="F:manganese ion binding"/>
    <property type="evidence" value="ECO:0007669"/>
    <property type="project" value="UniProtKB-UniRule"/>
</dbReference>
<comment type="subcellular location">
    <subcellularLocation>
        <location evidence="8">Cytoplasm</location>
    </subcellularLocation>
</comment>
<dbReference type="EMBL" id="JAAOIV010000006">
    <property type="protein sequence ID" value="NHN55975.1"/>
    <property type="molecule type" value="Genomic_DNA"/>
</dbReference>
<dbReference type="InterPro" id="IPR000819">
    <property type="entry name" value="Peptidase_M17_C"/>
</dbReference>
<dbReference type="Proteomes" id="UP000744769">
    <property type="component" value="Unassembled WGS sequence"/>
</dbReference>
<feature type="binding site" evidence="8">
    <location>
        <position position="341"/>
    </location>
    <ligand>
        <name>Mn(2+)</name>
        <dbReference type="ChEBI" id="CHEBI:29035"/>
        <label>1</label>
    </ligand>
</feature>
<feature type="binding site" evidence="8">
    <location>
        <position position="262"/>
    </location>
    <ligand>
        <name>Mn(2+)</name>
        <dbReference type="ChEBI" id="CHEBI:29035"/>
        <label>1</label>
    </ligand>
</feature>
<dbReference type="Gene3D" id="3.40.220.10">
    <property type="entry name" value="Leucine Aminopeptidase, subunit E, domain 1"/>
    <property type="match status" value="1"/>
</dbReference>
<evidence type="ECO:0000256" key="2">
    <source>
        <dbReference type="ARBA" id="ARBA00000967"/>
    </source>
</evidence>
<keyword evidence="8" id="KW-0464">Manganese</keyword>
<comment type="cofactor">
    <cofactor evidence="8">
        <name>Mn(2+)</name>
        <dbReference type="ChEBI" id="CHEBI:29035"/>
    </cofactor>
    <text evidence="8">Binds 2 manganese ions per subunit.</text>
</comment>
<evidence type="ECO:0000259" key="9">
    <source>
        <dbReference type="PROSITE" id="PS00631"/>
    </source>
</evidence>
<gene>
    <name evidence="8" type="primary">pepA</name>
    <name evidence="10" type="ORF">G9U51_09325</name>
</gene>
<evidence type="ECO:0000256" key="6">
    <source>
        <dbReference type="ARBA" id="ARBA00022801"/>
    </source>
</evidence>
<comment type="catalytic activity">
    <reaction evidence="1 8">
        <text>Release of an N-terminal amino acid, Xaa-|-Yaa-, in which Xaa is preferably Leu, but may be other amino acids including Pro although not Arg or Lys, and Yaa may be Pro. Amino acid amides and methyl esters are also readily hydrolyzed, but rates on arylamides are exceedingly low.</text>
        <dbReference type="EC" id="3.4.11.1"/>
    </reaction>
</comment>
<dbReference type="PANTHER" id="PTHR11963">
    <property type="entry name" value="LEUCINE AMINOPEPTIDASE-RELATED"/>
    <property type="match status" value="1"/>
</dbReference>
<feature type="domain" description="Cytosol aminopeptidase" evidence="9">
    <location>
        <begin position="337"/>
        <end position="344"/>
    </location>
</feature>
<dbReference type="PANTHER" id="PTHR11963:SF23">
    <property type="entry name" value="CYTOSOL AMINOPEPTIDASE"/>
    <property type="match status" value="1"/>
</dbReference>
<keyword evidence="8" id="KW-0479">Metal-binding</keyword>
<evidence type="ECO:0000256" key="3">
    <source>
        <dbReference type="ARBA" id="ARBA00009528"/>
    </source>
</evidence>
<dbReference type="InterPro" id="IPR043472">
    <property type="entry name" value="Macro_dom-like"/>
</dbReference>
<evidence type="ECO:0000256" key="5">
    <source>
        <dbReference type="ARBA" id="ARBA00022670"/>
    </source>
</evidence>
<feature type="binding site" evidence="8">
    <location>
        <position position="262"/>
    </location>
    <ligand>
        <name>Mn(2+)</name>
        <dbReference type="ChEBI" id="CHEBI:29035"/>
        <label>2</label>
    </ligand>
</feature>
<accession>A0A967B2A5</accession>
<comment type="caution">
    <text evidence="10">The sequence shown here is derived from an EMBL/GenBank/DDBJ whole genome shotgun (WGS) entry which is preliminary data.</text>
</comment>
<feature type="active site" evidence="8">
    <location>
        <position position="343"/>
    </location>
</feature>
<dbReference type="RefSeq" id="WP_166196309.1">
    <property type="nucleotide sequence ID" value="NZ_JAAOIV010000006.1"/>
</dbReference>
<dbReference type="InterPro" id="IPR008283">
    <property type="entry name" value="Peptidase_M17_N"/>
</dbReference>
<feature type="binding site" evidence="8">
    <location>
        <position position="257"/>
    </location>
    <ligand>
        <name>Mn(2+)</name>
        <dbReference type="ChEBI" id="CHEBI:29035"/>
        <label>2</label>
    </ligand>
</feature>
<evidence type="ECO:0000313" key="10">
    <source>
        <dbReference type="EMBL" id="NHN55975.1"/>
    </source>
</evidence>
<dbReference type="Gene3D" id="3.40.630.10">
    <property type="entry name" value="Zn peptidases"/>
    <property type="match status" value="1"/>
</dbReference>
<dbReference type="SUPFAM" id="SSF52949">
    <property type="entry name" value="Macro domain-like"/>
    <property type="match status" value="1"/>
</dbReference>
<reference evidence="10" key="1">
    <citation type="submission" date="2020-03" db="EMBL/GenBank/DDBJ databases">
        <title>Draft sequencing of Calidifontibacter sp. DB0510.</title>
        <authorList>
            <person name="Kim D.-U."/>
        </authorList>
    </citation>
    <scope>NUCLEOTIDE SEQUENCE</scope>
    <source>
        <strain evidence="10">DB0510</strain>
    </source>
</reference>
<feature type="active site" evidence="8">
    <location>
        <position position="269"/>
    </location>
</feature>
<dbReference type="SUPFAM" id="SSF53187">
    <property type="entry name" value="Zn-dependent exopeptidases"/>
    <property type="match status" value="1"/>
</dbReference>
<dbReference type="Pfam" id="PF00883">
    <property type="entry name" value="Peptidase_M17"/>
    <property type="match status" value="1"/>
</dbReference>
<evidence type="ECO:0000313" key="11">
    <source>
        <dbReference type="Proteomes" id="UP000744769"/>
    </source>
</evidence>
<dbReference type="GO" id="GO:0070006">
    <property type="term" value="F:metalloaminopeptidase activity"/>
    <property type="evidence" value="ECO:0007669"/>
    <property type="project" value="InterPro"/>
</dbReference>
<dbReference type="EC" id="3.4.11.1" evidence="8"/>
<feature type="binding site" evidence="8">
    <location>
        <position position="280"/>
    </location>
    <ligand>
        <name>Mn(2+)</name>
        <dbReference type="ChEBI" id="CHEBI:29035"/>
        <label>2</label>
    </ligand>
</feature>
<organism evidence="10 11">
    <name type="scientific">Metallococcus carri</name>
    <dbReference type="NCBI Taxonomy" id="1656884"/>
    <lineage>
        <taxon>Bacteria</taxon>
        <taxon>Bacillati</taxon>
        <taxon>Actinomycetota</taxon>
        <taxon>Actinomycetes</taxon>
        <taxon>Micrococcales</taxon>
        <taxon>Dermacoccaceae</taxon>
        <taxon>Metallococcus</taxon>
    </lineage>
</organism>
<dbReference type="GO" id="GO:0005737">
    <property type="term" value="C:cytoplasm"/>
    <property type="evidence" value="ECO:0007669"/>
    <property type="project" value="UniProtKB-SubCell"/>
</dbReference>
<dbReference type="NCBIfam" id="NF002073">
    <property type="entry name" value="PRK00913.1-2"/>
    <property type="match status" value="1"/>
</dbReference>
<feature type="binding site" evidence="8">
    <location>
        <position position="341"/>
    </location>
    <ligand>
        <name>Mn(2+)</name>
        <dbReference type="ChEBI" id="CHEBI:29035"/>
        <label>2</label>
    </ligand>
</feature>
<comment type="similarity">
    <text evidence="3 8">Belongs to the peptidase M17 family.</text>
</comment>
<comment type="function">
    <text evidence="7 8">Presumably involved in the processing and regular turnover of intracellular proteins. Catalyzes the removal of unsubstituted N-terminal amino acids from various peptides.</text>
</comment>
<name>A0A967B2A5_9MICO</name>
<protein>
    <recommendedName>
        <fullName evidence="8">Probable cytosol aminopeptidase</fullName>
        <ecNumber evidence="8">3.4.11.1</ecNumber>
    </recommendedName>
    <alternativeName>
        <fullName evidence="8">Leucine aminopeptidase</fullName>
        <shortName evidence="8">LAP</shortName>
        <ecNumber evidence="8">3.4.11.10</ecNumber>
    </alternativeName>
    <alternativeName>
        <fullName evidence="8">Leucyl aminopeptidase</fullName>
    </alternativeName>
</protein>
<evidence type="ECO:0000256" key="7">
    <source>
        <dbReference type="ARBA" id="ARBA00049972"/>
    </source>
</evidence>
<sequence>MTTLTVSDRAGTRITHLAVLTVKDGDRARVAGADGVSTETATAVDAALKTLKATADPDEVVRLAGIPGADVVLASGSGLTAEPTDADAEAVRRAAGAAVRALTDVAAATFAFPAGTETLAAAVAEGALFGAYTFTAYRSGKAPQPVGKVTVVSPIGRTAGVKKAAERAAVVAEEQAWARDLVNTPPLDLYPASFADLAKKHLAPLGVKVSIMDEKQLAKADCGGLIGVGRGSARPPRLVTLSYKPAKAKTHIALVGKGITFDSGGLCIKPATGMVTMKCDMAGAAAVAAATAAIARLGLPVQVTTYLCLAENMTGADAQRPGDVVTMPNGKTVEIINTDAEGRLVMADGLSFASKQRPDLVLDVATLTGAAVLSLGPRTTAVLSNSDETRAEVLDAAAAAGEAMWPIPLLDELRAGMKSTVADVKHTGERQGGMITAALFLREFVGDDKAGNPLPWAHLDIAGPAFNEGSGAYGYTPVGATGHPVRTLVALAEARA</sequence>
<proteinExistence type="inferred from homology"/>
<dbReference type="Pfam" id="PF02789">
    <property type="entry name" value="Peptidase_M17_N"/>
    <property type="match status" value="1"/>
</dbReference>
<keyword evidence="6 8" id="KW-0378">Hydrolase</keyword>
<feature type="binding site" evidence="8">
    <location>
        <position position="339"/>
    </location>
    <ligand>
        <name>Mn(2+)</name>
        <dbReference type="ChEBI" id="CHEBI:29035"/>
        <label>1</label>
    </ligand>
</feature>
<dbReference type="GO" id="GO:0006508">
    <property type="term" value="P:proteolysis"/>
    <property type="evidence" value="ECO:0007669"/>
    <property type="project" value="UniProtKB-KW"/>
</dbReference>